<evidence type="ECO:0000256" key="1">
    <source>
        <dbReference type="SAM" id="SignalP"/>
    </source>
</evidence>
<feature type="chain" id="PRO_5016570305" evidence="1">
    <location>
        <begin position="25"/>
        <end position="310"/>
    </location>
</feature>
<dbReference type="Proteomes" id="UP000252172">
    <property type="component" value="Unassembled WGS sequence"/>
</dbReference>
<evidence type="ECO:0000313" key="2">
    <source>
        <dbReference type="EMBL" id="RCU44824.1"/>
    </source>
</evidence>
<keyword evidence="3" id="KW-1185">Reference proteome</keyword>
<dbReference type="EMBL" id="QPIE01000001">
    <property type="protein sequence ID" value="RCU44824.1"/>
    <property type="molecule type" value="Genomic_DNA"/>
</dbReference>
<evidence type="ECO:0000313" key="3">
    <source>
        <dbReference type="Proteomes" id="UP000252172"/>
    </source>
</evidence>
<protein>
    <submittedName>
        <fullName evidence="2">Gliding motility protein GldN</fullName>
    </submittedName>
</protein>
<dbReference type="OrthoDB" id="1141916at2"/>
<reference evidence="2 3" key="1">
    <citation type="submission" date="2018-07" db="EMBL/GenBank/DDBJ databases">
        <title>Chryseobacterium lacus sp. nov., isolated from lake water.</title>
        <authorList>
            <person name="Li C.-M."/>
        </authorList>
    </citation>
    <scope>NUCLEOTIDE SEQUENCE [LARGE SCALE GENOMIC DNA]</scope>
    <source>
        <strain evidence="2 3">YLOS41</strain>
    </source>
</reference>
<gene>
    <name evidence="2" type="primary">gldN</name>
    <name evidence="2" type="ORF">DQ356_01005</name>
</gene>
<dbReference type="RefSeq" id="WP_114302599.1">
    <property type="nucleotide sequence ID" value="NZ_QPIE01000001.1"/>
</dbReference>
<dbReference type="InterPro" id="IPR019847">
    <property type="entry name" value="Gliding_motility_assoc_GldN"/>
</dbReference>
<organism evidence="2 3">
    <name type="scientific">Chryseobacterium lacus</name>
    <dbReference type="NCBI Taxonomy" id="2058346"/>
    <lineage>
        <taxon>Bacteria</taxon>
        <taxon>Pseudomonadati</taxon>
        <taxon>Bacteroidota</taxon>
        <taxon>Flavobacteriia</taxon>
        <taxon>Flavobacteriales</taxon>
        <taxon>Weeksellaceae</taxon>
        <taxon>Chryseobacterium group</taxon>
        <taxon>Chryseobacterium</taxon>
    </lineage>
</organism>
<proteinExistence type="predicted"/>
<name>A0A368N5F3_9FLAO</name>
<feature type="signal peptide" evidence="1">
    <location>
        <begin position="1"/>
        <end position="24"/>
    </location>
</feature>
<dbReference type="Pfam" id="PF19841">
    <property type="entry name" value="GldN"/>
    <property type="match status" value="1"/>
</dbReference>
<dbReference type="NCBIfam" id="TIGR03523">
    <property type="entry name" value="GldN"/>
    <property type="match status" value="1"/>
</dbReference>
<comment type="caution">
    <text evidence="2">The sequence shown here is derived from an EMBL/GenBank/DDBJ whole genome shotgun (WGS) entry which is preliminary data.</text>
</comment>
<dbReference type="AlphaFoldDB" id="A0A368N5F3"/>
<accession>A0A368N5F3</accession>
<keyword evidence="1" id="KW-0732">Signal</keyword>
<sequence length="310" mass="35743">MKKYISALLVVVSGMMFSQTILNAKSPEEFRKLRDDNMKIVGDSVVSNKVTPLSYGYVDERDVLKSVYVWEVIDLNDKVNQPFYYNNTNAFSRQNKSLYTILLEGALNGEFTEVYDDENFTTKLDADGIKRKLSYEVIADEALDIIESGRQLTPEEVIRYTDVYETTNDKVRMIKMMGMWFIDKRDGQLKYRPLGIAAMGPDPTFTAQKARGLIMSDEEELVDLFWIFYPDAREILANNEVYNRKNQSADLSFDDLLNARRFSSVIYKSSAGLGEGLIKDYVPRNAEEQIEESNRIKGQILAMENEMWNY</sequence>